<name>A0A5B8M6F5_9MICO</name>
<accession>A0A5B8M6F5</accession>
<dbReference type="SUPFAM" id="SSF51445">
    <property type="entry name" value="(Trans)glycosidases"/>
    <property type="match status" value="1"/>
</dbReference>
<dbReference type="AlphaFoldDB" id="A0A5B8M6F5"/>
<organism evidence="1 2">
    <name type="scientific">Humibacter ginsenosidimutans</name>
    <dbReference type="NCBI Taxonomy" id="2599293"/>
    <lineage>
        <taxon>Bacteria</taxon>
        <taxon>Bacillati</taxon>
        <taxon>Actinomycetota</taxon>
        <taxon>Actinomycetes</taxon>
        <taxon>Micrococcales</taxon>
        <taxon>Microbacteriaceae</taxon>
        <taxon>Humibacter</taxon>
    </lineage>
</organism>
<dbReference type="OrthoDB" id="8210007at2"/>
<dbReference type="InterPro" id="IPR017853">
    <property type="entry name" value="GH"/>
</dbReference>
<keyword evidence="2" id="KW-1185">Reference proteome</keyword>
<dbReference type="Gene3D" id="3.20.20.80">
    <property type="entry name" value="Glycosidases"/>
    <property type="match status" value="1"/>
</dbReference>
<dbReference type="Proteomes" id="UP000320216">
    <property type="component" value="Chromosome"/>
</dbReference>
<protein>
    <submittedName>
        <fullName evidence="1">Uncharacterized protein</fullName>
    </submittedName>
</protein>
<sequence>MTVSAFGFDVDSYNKPGFDFATAYQAGYRVAMVKFGGMNLEGNAPYMMNGYHAFVDAAVKAGFKTIVDYIVTGGTNPEAAAKFWLANRHGSVVAHELDNEALDYGRSWSDGEACVYFDTMRSARVDRWMYGSRDSLWKAGSWSGIQSRSIKAHIAFYNGSPLTNINPGNYPTNLVLAHQYTSSAQIGGLTGVDANAFAVGAFSTPSTVMKENPMALIKFLDDPGQPVFLFTPRRIKHMGTNQQANVLANAEGIPVHAYHHSDCQDAIYDYAHTGISYSDVLELSITRNADGTVKDYNRGGEWVGPVNATATVDQDALEAAVAAAVAKISIPTKFTVTGEAVSA</sequence>
<dbReference type="KEGG" id="huw:FPZ11_14275"/>
<evidence type="ECO:0000313" key="2">
    <source>
        <dbReference type="Proteomes" id="UP000320216"/>
    </source>
</evidence>
<gene>
    <name evidence="1" type="ORF">FPZ11_14275</name>
</gene>
<dbReference type="RefSeq" id="WP_146321805.1">
    <property type="nucleotide sequence ID" value="NZ_CP042305.1"/>
</dbReference>
<reference evidence="1 2" key="1">
    <citation type="submission" date="2019-07" db="EMBL/GenBank/DDBJ databases">
        <title>Full genome sequence of Humibacter sp. WJ7-1.</title>
        <authorList>
            <person name="Im W.-T."/>
        </authorList>
    </citation>
    <scope>NUCLEOTIDE SEQUENCE [LARGE SCALE GENOMIC DNA]</scope>
    <source>
        <strain evidence="1 2">WJ7-1</strain>
    </source>
</reference>
<dbReference type="EMBL" id="CP042305">
    <property type="protein sequence ID" value="QDZ15771.1"/>
    <property type="molecule type" value="Genomic_DNA"/>
</dbReference>
<evidence type="ECO:0000313" key="1">
    <source>
        <dbReference type="EMBL" id="QDZ15771.1"/>
    </source>
</evidence>
<proteinExistence type="predicted"/>